<proteinExistence type="inferred from homology"/>
<dbReference type="FunFam" id="1.10.8.60:FF:000013">
    <property type="entry name" value="DNA polymerase III subunit gamma/tau"/>
    <property type="match status" value="1"/>
</dbReference>
<dbReference type="FunFam" id="1.20.272.10:FF:000003">
    <property type="entry name" value="DNA polymerase III subunit gamma/tau"/>
    <property type="match status" value="1"/>
</dbReference>
<keyword evidence="9" id="KW-0239">DNA-directed DNA polymerase</keyword>
<dbReference type="PANTHER" id="PTHR11669:SF0">
    <property type="entry name" value="PROTEIN STICHEL-LIKE 2"/>
    <property type="match status" value="1"/>
</dbReference>
<dbReference type="Proteomes" id="UP000263489">
    <property type="component" value="Unassembled WGS sequence"/>
</dbReference>
<dbReference type="AlphaFoldDB" id="A0A352IX03"/>
<evidence type="ECO:0000256" key="2">
    <source>
        <dbReference type="ARBA" id="ARBA00012417"/>
    </source>
</evidence>
<feature type="domain" description="DNA polymerase III gamma subunit" evidence="12">
    <location>
        <begin position="77"/>
        <end position="201"/>
    </location>
</feature>
<dbReference type="SUPFAM" id="SSF52540">
    <property type="entry name" value="P-loop containing nucleoside triphosphate hydrolases"/>
    <property type="match status" value="1"/>
</dbReference>
<comment type="similarity">
    <text evidence="1">Belongs to the DnaX/STICHEL family.</text>
</comment>
<feature type="non-terminal residue" evidence="14">
    <location>
        <position position="226"/>
    </location>
</feature>
<dbReference type="CDD" id="cd18137">
    <property type="entry name" value="HLD_clamp_pol_III_gamma_tau"/>
    <property type="match status" value="1"/>
</dbReference>
<dbReference type="PANTHER" id="PTHR11669">
    <property type="entry name" value="REPLICATION FACTOR C / DNA POLYMERASE III GAMMA-TAU SUBUNIT"/>
    <property type="match status" value="1"/>
</dbReference>
<dbReference type="InterPro" id="IPR045085">
    <property type="entry name" value="HLD_clamp_pol_III_gamma_tau"/>
</dbReference>
<evidence type="ECO:0000313" key="14">
    <source>
        <dbReference type="EMBL" id="HBC35986.1"/>
    </source>
</evidence>
<keyword evidence="7" id="KW-0862">Zinc</keyword>
<sequence length="226" mass="24561">TDPQKLPVTVLSRCLQFNLKRMTPEHIAGHLRHVLGAEEIPFEEPALWLLARAADGSMRDALSLTDQAIAFGNQKLSASDVSNMLGTIDQRDIERIVNALVEGDGPALLAEISRISDFAPDYSVILADLLSLFHRVTMEQVVPGSADNALGDAEQVQALARKLSAEDAQLFYQSALIGRKDLTITPDARMGFEMTLLRMLAFRPGADRREPPAISSGGQSAASEPR</sequence>
<dbReference type="Pfam" id="PF22608">
    <property type="entry name" value="DNAX_ATPase_lid"/>
    <property type="match status" value="1"/>
</dbReference>
<evidence type="ECO:0000256" key="9">
    <source>
        <dbReference type="ARBA" id="ARBA00022932"/>
    </source>
</evidence>
<dbReference type="EMBL" id="DNNA01000270">
    <property type="protein sequence ID" value="HBC35986.1"/>
    <property type="molecule type" value="Genomic_DNA"/>
</dbReference>
<gene>
    <name evidence="14" type="ORF">DC045_17105</name>
</gene>
<keyword evidence="8" id="KW-0067">ATP-binding</keyword>
<dbReference type="EC" id="2.7.7.7" evidence="2"/>
<evidence type="ECO:0000256" key="11">
    <source>
        <dbReference type="SAM" id="MobiDB-lite"/>
    </source>
</evidence>
<evidence type="ECO:0000256" key="7">
    <source>
        <dbReference type="ARBA" id="ARBA00022833"/>
    </source>
</evidence>
<dbReference type="GO" id="GO:0003677">
    <property type="term" value="F:DNA binding"/>
    <property type="evidence" value="ECO:0007669"/>
    <property type="project" value="InterPro"/>
</dbReference>
<feature type="non-terminal residue" evidence="14">
    <location>
        <position position="1"/>
    </location>
</feature>
<evidence type="ECO:0000259" key="12">
    <source>
        <dbReference type="Pfam" id="PF12169"/>
    </source>
</evidence>
<accession>A0A352IX03</accession>
<comment type="catalytic activity">
    <reaction evidence="10">
        <text>DNA(n) + a 2'-deoxyribonucleoside 5'-triphosphate = DNA(n+1) + diphosphate</text>
        <dbReference type="Rhea" id="RHEA:22508"/>
        <dbReference type="Rhea" id="RHEA-COMP:17339"/>
        <dbReference type="Rhea" id="RHEA-COMP:17340"/>
        <dbReference type="ChEBI" id="CHEBI:33019"/>
        <dbReference type="ChEBI" id="CHEBI:61560"/>
        <dbReference type="ChEBI" id="CHEBI:173112"/>
        <dbReference type="EC" id="2.7.7.7"/>
    </reaction>
</comment>
<feature type="domain" description="DNA polymerase III subunit gamma/tau helical lid" evidence="13">
    <location>
        <begin position="27"/>
        <end position="73"/>
    </location>
</feature>
<keyword evidence="6" id="KW-0547">Nucleotide-binding</keyword>
<evidence type="ECO:0000256" key="5">
    <source>
        <dbReference type="ARBA" id="ARBA00022723"/>
    </source>
</evidence>
<feature type="compositionally biased region" description="Polar residues" evidence="11">
    <location>
        <begin position="216"/>
        <end position="226"/>
    </location>
</feature>
<name>A0A352IX03_9GAMM</name>
<dbReference type="Gene3D" id="1.20.272.10">
    <property type="match status" value="1"/>
</dbReference>
<protein>
    <recommendedName>
        <fullName evidence="2">DNA-directed DNA polymerase</fullName>
        <ecNumber evidence="2">2.7.7.7</ecNumber>
    </recommendedName>
</protein>
<evidence type="ECO:0000259" key="13">
    <source>
        <dbReference type="Pfam" id="PF22608"/>
    </source>
</evidence>
<evidence type="ECO:0000256" key="10">
    <source>
        <dbReference type="ARBA" id="ARBA00049244"/>
    </source>
</evidence>
<evidence type="ECO:0000256" key="3">
    <source>
        <dbReference type="ARBA" id="ARBA00022679"/>
    </source>
</evidence>
<dbReference type="Gene3D" id="1.10.8.60">
    <property type="match status" value="1"/>
</dbReference>
<reference evidence="14 15" key="1">
    <citation type="journal article" date="2018" name="Nat. Biotechnol.">
        <title>A standardized bacterial taxonomy based on genome phylogeny substantially revises the tree of life.</title>
        <authorList>
            <person name="Parks D.H."/>
            <person name="Chuvochina M."/>
            <person name="Waite D.W."/>
            <person name="Rinke C."/>
            <person name="Skarshewski A."/>
            <person name="Chaumeil P.A."/>
            <person name="Hugenholtz P."/>
        </authorList>
    </citation>
    <scope>NUCLEOTIDE SEQUENCE [LARGE SCALE GENOMIC DNA]</scope>
    <source>
        <strain evidence="14">UBA9380</strain>
    </source>
</reference>
<keyword evidence="4" id="KW-0548">Nucleotidyltransferase</keyword>
<dbReference type="GO" id="GO:0003887">
    <property type="term" value="F:DNA-directed DNA polymerase activity"/>
    <property type="evidence" value="ECO:0007669"/>
    <property type="project" value="UniProtKB-KW"/>
</dbReference>
<feature type="region of interest" description="Disordered" evidence="11">
    <location>
        <begin position="207"/>
        <end position="226"/>
    </location>
</feature>
<dbReference type="InterPro" id="IPR027417">
    <property type="entry name" value="P-loop_NTPase"/>
</dbReference>
<dbReference type="GO" id="GO:0006261">
    <property type="term" value="P:DNA-templated DNA replication"/>
    <property type="evidence" value="ECO:0007669"/>
    <property type="project" value="TreeGrafter"/>
</dbReference>
<dbReference type="SUPFAM" id="SSF48019">
    <property type="entry name" value="post-AAA+ oligomerization domain-like"/>
    <property type="match status" value="1"/>
</dbReference>
<comment type="caution">
    <text evidence="14">The sequence shown here is derived from an EMBL/GenBank/DDBJ whole genome shotgun (WGS) entry which is preliminary data.</text>
</comment>
<dbReference type="InterPro" id="IPR008921">
    <property type="entry name" value="DNA_pol3_clamp-load_cplx_C"/>
</dbReference>
<evidence type="ECO:0000256" key="1">
    <source>
        <dbReference type="ARBA" id="ARBA00006360"/>
    </source>
</evidence>
<dbReference type="InterPro" id="IPR022754">
    <property type="entry name" value="DNA_pol_III_gamma-3"/>
</dbReference>
<evidence type="ECO:0000256" key="4">
    <source>
        <dbReference type="ARBA" id="ARBA00022695"/>
    </source>
</evidence>
<keyword evidence="5" id="KW-0479">Metal-binding</keyword>
<organism evidence="14 15">
    <name type="scientific">Marinobacter adhaerens</name>
    <dbReference type="NCBI Taxonomy" id="1033846"/>
    <lineage>
        <taxon>Bacteria</taxon>
        <taxon>Pseudomonadati</taxon>
        <taxon>Pseudomonadota</taxon>
        <taxon>Gammaproteobacteria</taxon>
        <taxon>Pseudomonadales</taxon>
        <taxon>Marinobacteraceae</taxon>
        <taxon>Marinobacter</taxon>
    </lineage>
</organism>
<evidence type="ECO:0000313" key="15">
    <source>
        <dbReference type="Proteomes" id="UP000263489"/>
    </source>
</evidence>
<evidence type="ECO:0000256" key="6">
    <source>
        <dbReference type="ARBA" id="ARBA00022741"/>
    </source>
</evidence>
<dbReference type="Pfam" id="PF12169">
    <property type="entry name" value="DNA_pol3_gamma3"/>
    <property type="match status" value="1"/>
</dbReference>
<evidence type="ECO:0000256" key="8">
    <source>
        <dbReference type="ARBA" id="ARBA00022840"/>
    </source>
</evidence>
<dbReference type="InterPro" id="IPR050238">
    <property type="entry name" value="DNA_Rep/Repair_Clamp_Loader"/>
</dbReference>
<keyword evidence="3" id="KW-0808">Transferase</keyword>
<dbReference type="GO" id="GO:0005524">
    <property type="term" value="F:ATP binding"/>
    <property type="evidence" value="ECO:0007669"/>
    <property type="project" value="UniProtKB-KW"/>
</dbReference>
<dbReference type="GO" id="GO:0046872">
    <property type="term" value="F:metal ion binding"/>
    <property type="evidence" value="ECO:0007669"/>
    <property type="project" value="UniProtKB-KW"/>
</dbReference>